<proteinExistence type="predicted"/>
<evidence type="ECO:0000313" key="2">
    <source>
        <dbReference type="Proteomes" id="UP001444071"/>
    </source>
</evidence>
<name>A0ABV0WN21_9TELE</name>
<evidence type="ECO:0000313" key="1">
    <source>
        <dbReference type="EMBL" id="MEQ2271046.1"/>
    </source>
</evidence>
<accession>A0ABV0WN21</accession>
<dbReference type="Proteomes" id="UP001444071">
    <property type="component" value="Unassembled WGS sequence"/>
</dbReference>
<keyword evidence="2" id="KW-1185">Reference proteome</keyword>
<reference evidence="1 2" key="1">
    <citation type="submission" date="2021-06" db="EMBL/GenBank/DDBJ databases">
        <authorList>
            <person name="Palmer J.M."/>
        </authorList>
    </citation>
    <scope>NUCLEOTIDE SEQUENCE [LARGE SCALE GENOMIC DNA]</scope>
    <source>
        <strain evidence="1 2">XR_2019</strain>
        <tissue evidence="1">Muscle</tissue>
    </source>
</reference>
<dbReference type="EMBL" id="JAHRIM010060875">
    <property type="protein sequence ID" value="MEQ2271046.1"/>
    <property type="molecule type" value="Genomic_DNA"/>
</dbReference>
<gene>
    <name evidence="1" type="ORF">XENORESO_020664</name>
</gene>
<protein>
    <submittedName>
        <fullName evidence="1">Uncharacterized protein</fullName>
    </submittedName>
</protein>
<sequence>MSHRQRLFRCHEKACSLICKTLPPSGVNRYVNTNLIVFSLIVQIDEKSFDNGTITHKIAVVPSANLSVTCTVSNSFGIDTRVINVSSLFEDVRVDKRGKL</sequence>
<comment type="caution">
    <text evidence="1">The sequence shown here is derived from an EMBL/GenBank/DDBJ whole genome shotgun (WGS) entry which is preliminary data.</text>
</comment>
<organism evidence="1 2">
    <name type="scientific">Xenotaenia resolanae</name>
    <dbReference type="NCBI Taxonomy" id="208358"/>
    <lineage>
        <taxon>Eukaryota</taxon>
        <taxon>Metazoa</taxon>
        <taxon>Chordata</taxon>
        <taxon>Craniata</taxon>
        <taxon>Vertebrata</taxon>
        <taxon>Euteleostomi</taxon>
        <taxon>Actinopterygii</taxon>
        <taxon>Neopterygii</taxon>
        <taxon>Teleostei</taxon>
        <taxon>Neoteleostei</taxon>
        <taxon>Acanthomorphata</taxon>
        <taxon>Ovalentaria</taxon>
        <taxon>Atherinomorphae</taxon>
        <taxon>Cyprinodontiformes</taxon>
        <taxon>Goodeidae</taxon>
        <taxon>Xenotaenia</taxon>
    </lineage>
</organism>